<evidence type="ECO:0000256" key="2">
    <source>
        <dbReference type="ARBA" id="ARBA00022801"/>
    </source>
</evidence>
<keyword evidence="3" id="KW-0347">Helicase</keyword>
<keyword evidence="7" id="KW-0540">Nuclease</keyword>
<keyword evidence="1" id="KW-0547">Nucleotide-binding</keyword>
<dbReference type="GO" id="GO:0016787">
    <property type="term" value="F:hydrolase activity"/>
    <property type="evidence" value="ECO:0007669"/>
    <property type="project" value="UniProtKB-KW"/>
</dbReference>
<dbReference type="InterPro" id="IPR017482">
    <property type="entry name" value="Lambda-type_endonuclease"/>
</dbReference>
<accession>A0A1I3BIS9</accession>
<dbReference type="Proteomes" id="UP000198668">
    <property type="component" value="Unassembled WGS sequence"/>
</dbReference>
<dbReference type="Pfam" id="PF09588">
    <property type="entry name" value="YqaJ"/>
    <property type="match status" value="1"/>
</dbReference>
<dbReference type="GO" id="GO:0004519">
    <property type="term" value="F:endonuclease activity"/>
    <property type="evidence" value="ECO:0007669"/>
    <property type="project" value="UniProtKB-KW"/>
</dbReference>
<keyword evidence="8" id="KW-1185">Reference proteome</keyword>
<dbReference type="InterPro" id="IPR051703">
    <property type="entry name" value="NF-kappa-B_Signaling_Reg"/>
</dbReference>
<evidence type="ECO:0000256" key="3">
    <source>
        <dbReference type="ARBA" id="ARBA00022806"/>
    </source>
</evidence>
<evidence type="ECO:0000256" key="5">
    <source>
        <dbReference type="SAM" id="Coils"/>
    </source>
</evidence>
<dbReference type="InterPro" id="IPR011604">
    <property type="entry name" value="PDDEXK-like_dom_sf"/>
</dbReference>
<dbReference type="GO" id="GO:0004386">
    <property type="term" value="F:helicase activity"/>
    <property type="evidence" value="ECO:0007669"/>
    <property type="project" value="UniProtKB-KW"/>
</dbReference>
<dbReference type="PANTHER" id="PTHR46609:SF6">
    <property type="entry name" value="EXONUCLEASE, PHAGE-TYPE_RECB, C-TERMINAL DOMAIN-CONTAINING PROTEIN-RELATED"/>
    <property type="match status" value="1"/>
</dbReference>
<dbReference type="NCBIfam" id="TIGR03033">
    <property type="entry name" value="phage_rel_nuc"/>
    <property type="match status" value="1"/>
</dbReference>
<evidence type="ECO:0000259" key="6">
    <source>
        <dbReference type="Pfam" id="PF09588"/>
    </source>
</evidence>
<proteinExistence type="predicted"/>
<feature type="coiled-coil region" evidence="5">
    <location>
        <begin position="226"/>
        <end position="260"/>
    </location>
</feature>
<feature type="domain" description="YqaJ viral recombinase" evidence="6">
    <location>
        <begin position="14"/>
        <end position="147"/>
    </location>
</feature>
<evidence type="ECO:0000256" key="1">
    <source>
        <dbReference type="ARBA" id="ARBA00022741"/>
    </source>
</evidence>
<evidence type="ECO:0000256" key="4">
    <source>
        <dbReference type="ARBA" id="ARBA00022840"/>
    </source>
</evidence>
<dbReference type="GO" id="GO:0005524">
    <property type="term" value="F:ATP binding"/>
    <property type="evidence" value="ECO:0007669"/>
    <property type="project" value="UniProtKB-KW"/>
</dbReference>
<dbReference type="EMBL" id="FOQE01000007">
    <property type="protein sequence ID" value="SFH62187.1"/>
    <property type="molecule type" value="Genomic_DNA"/>
</dbReference>
<dbReference type="PANTHER" id="PTHR46609">
    <property type="entry name" value="EXONUCLEASE, PHAGE-TYPE/RECB, C-TERMINAL DOMAIN-CONTAINING PROTEIN"/>
    <property type="match status" value="1"/>
</dbReference>
<keyword evidence="2" id="KW-0378">Hydrolase</keyword>
<sequence length="314" mass="36573">MTDKISTLDMTYYDWLSQRRKSIGGSDVSAILGFNKYRSPYQIWLDKTGQIEIEDDEPSEAAHFGNILEQVVAEEFTRRTGIKVRNDNKMHFKKEKPFLSANIDRAVIGERAFLECKTASEWLRNEWTDEEIPTAYILQIQHYMNILDYDYCYIAALIGGNKFIWKKVERDQELIDLVEARLTDFWEVNVKKNIAPAIDGSDATTDFINQRYHEEGSEELLLHRDTDEALDTLEELKESIKQLETSKKAIENDLKKKLGEASANTAISPKRIITWKTIATNRLDARKLKAEQPDVYEKYSKENSYRKLQIKEIE</sequence>
<keyword evidence="5" id="KW-0175">Coiled coil</keyword>
<reference evidence="7 8" key="1">
    <citation type="submission" date="2016-10" db="EMBL/GenBank/DDBJ databases">
        <authorList>
            <person name="de Groot N.N."/>
        </authorList>
    </citation>
    <scope>NUCLEOTIDE SEQUENCE [LARGE SCALE GENOMIC DNA]</scope>
    <source>
        <strain evidence="7 8">DSM 27630</strain>
    </source>
</reference>
<keyword evidence="7" id="KW-0255">Endonuclease</keyword>
<gene>
    <name evidence="7" type="ORF">SAMN04489868_1075</name>
</gene>
<evidence type="ECO:0000313" key="8">
    <source>
        <dbReference type="Proteomes" id="UP000198668"/>
    </source>
</evidence>
<dbReference type="InterPro" id="IPR019080">
    <property type="entry name" value="YqaJ_viral_recombinase"/>
</dbReference>
<dbReference type="Gene3D" id="3.90.320.10">
    <property type="match status" value="1"/>
</dbReference>
<organism evidence="7 8">
    <name type="scientific">Pisciglobus halotolerans</name>
    <dbReference type="NCBI Taxonomy" id="745365"/>
    <lineage>
        <taxon>Bacteria</taxon>
        <taxon>Bacillati</taxon>
        <taxon>Bacillota</taxon>
        <taxon>Bacilli</taxon>
        <taxon>Lactobacillales</taxon>
        <taxon>Carnobacteriaceae</taxon>
    </lineage>
</organism>
<keyword evidence="4" id="KW-0067">ATP-binding</keyword>
<protein>
    <submittedName>
        <fullName evidence="7">Putative phage-type endonuclease</fullName>
    </submittedName>
</protein>
<name>A0A1I3BIS9_9LACT</name>
<dbReference type="InterPro" id="IPR011335">
    <property type="entry name" value="Restrct_endonuc-II-like"/>
</dbReference>
<dbReference type="AlphaFoldDB" id="A0A1I3BIS9"/>
<dbReference type="RefSeq" id="WP_245741792.1">
    <property type="nucleotide sequence ID" value="NZ_FOQE01000007.1"/>
</dbReference>
<dbReference type="SUPFAM" id="SSF52980">
    <property type="entry name" value="Restriction endonuclease-like"/>
    <property type="match status" value="1"/>
</dbReference>
<evidence type="ECO:0000313" key="7">
    <source>
        <dbReference type="EMBL" id="SFH62187.1"/>
    </source>
</evidence>